<protein>
    <recommendedName>
        <fullName evidence="12">Long tail fiber protein Gp37</fullName>
    </recommendedName>
    <alternativeName>
        <fullName evidence="8">Receptor-recognizing protein</fullName>
    </alternativeName>
</protein>
<dbReference type="Proteomes" id="UP000204280">
    <property type="component" value="Segment"/>
</dbReference>
<keyword evidence="2" id="KW-0945">Host-virus interaction</keyword>
<keyword evidence="3" id="KW-1230">Viral tail fiber protein</keyword>
<evidence type="ECO:0000256" key="3">
    <source>
        <dbReference type="ARBA" id="ARBA00022672"/>
    </source>
</evidence>
<evidence type="ECO:0000256" key="2">
    <source>
        <dbReference type="ARBA" id="ARBA00022581"/>
    </source>
</evidence>
<comment type="subcellular location">
    <subcellularLocation>
        <location evidence="1">Virion</location>
    </subcellularLocation>
</comment>
<evidence type="ECO:0000256" key="7">
    <source>
        <dbReference type="ARBA" id="ARBA00023296"/>
    </source>
</evidence>
<dbReference type="RefSeq" id="YP_009203993.1">
    <property type="nucleotide sequence ID" value="NC_028857.1"/>
</dbReference>
<gene>
    <name evidence="14" type="ORF">CPT_Merlin279</name>
</gene>
<comment type="similarity">
    <text evidence="10">Belongs to the S16-like long tail fiber protein Gp37 family.</text>
</comment>
<evidence type="ECO:0000313" key="14">
    <source>
        <dbReference type="EMBL" id="AKU43925.1"/>
    </source>
</evidence>
<evidence type="ECO:0000256" key="1">
    <source>
        <dbReference type="ARBA" id="ARBA00004328"/>
    </source>
</evidence>
<keyword evidence="7" id="KW-1160">Virus entry into host cell</keyword>
<evidence type="ECO:0000313" key="15">
    <source>
        <dbReference type="Proteomes" id="UP000204280"/>
    </source>
</evidence>
<evidence type="ECO:0000256" key="11">
    <source>
        <dbReference type="ARBA" id="ARBA00035669"/>
    </source>
</evidence>
<dbReference type="KEGG" id="vg:26648204"/>
<dbReference type="InterPro" id="IPR030392">
    <property type="entry name" value="S74_ICA"/>
</dbReference>
<proteinExistence type="inferred from homology"/>
<sequence>MATIKQIQFKRTTKAGVKPTAVQLAEGELAINLTDRMLFTKDQNGAIIDLGFAKGGNIDGNVTQTGNYIQTGRYDLNGDMTAINVAFSGDTSTKAIIIRPNGSAAGKPLVITNYGGSVTRFEQILAGTANITDLILRGFYGDTEANFKDIATFSINPVTGAVKSVLDGDVFLSYPVAKKLVISTVWNGTTVLGDNSIAIGDSDTGIKWLADGKYAMVSNGAATLRFQDGYTESVRSLVFRYSNADYGNNNLIAPDGASLARFDTHLDGNSAGDGNTYIALNQGGKYNHYLRGSGAAYVDTKNGLVLSTSTVLYAAAGVDTYNKPLTSYDVSSMTNQPAGETLSLNRLRRFRAREGGTIMHEAMIQEATNDNYSYGLTYWTGGGIDTWISTLKNDGTLILKNGVKANGAGGVFQINSSVASSGYLQGNIADNTSAWLVGKSRGDDSLVSFASHLNKADANSYNSLNLRKDGSVTVTSQGRTNKLLLNKDHVLIDATQWPLTYGHAYAEQWAYDAPVTVDMGNVSGVSDYYPCIAQKTIATTHGYNTKIELGTLRNGGAQWGRGIIRVGTFGYEPDRNRQGVFTFTIEGDFISQRYVTAPHFLTGVGSSAYPNKPGITIGDTDTGIYWASDGVVTHWANAQQIAVLDTGGFRTEAGKSLVSYGDLNQASDSHSTYVRDLYVRSDIRVKSELRKFESPSETLKKMNGYLYLQKKGFKEDGSINWEQSSGLIAQEVQAVLPELISVDKDNPEGLLRLNYNGIIALNTATINEHTDEISELKARIQKLEEIISALI</sequence>
<comment type="subunit">
    <text evidence="11">Homotrimer. Interacts with the receptor-recognizing protein Gp38.</text>
</comment>
<accession>A0A0K1LP63</accession>
<dbReference type="GO" id="GO:0098024">
    <property type="term" value="C:virus tail, fiber"/>
    <property type="evidence" value="ECO:0007669"/>
    <property type="project" value="UniProtKB-KW"/>
</dbReference>
<dbReference type="GeneID" id="26648204"/>
<dbReference type="PROSITE" id="PS51688">
    <property type="entry name" value="ICA"/>
    <property type="match status" value="1"/>
</dbReference>
<keyword evidence="4" id="KW-1227">Viral tail protein</keyword>
<keyword evidence="15" id="KW-1185">Reference proteome</keyword>
<evidence type="ECO:0000256" key="6">
    <source>
        <dbReference type="ARBA" id="ARBA00022844"/>
    </source>
</evidence>
<organism evidence="14 15">
    <name type="scientific">Citrobacter phage Merlin</name>
    <dbReference type="NCBI Taxonomy" id="1675602"/>
    <lineage>
        <taxon>Viruses</taxon>
        <taxon>Duplodnaviria</taxon>
        <taxon>Heunggongvirae</taxon>
        <taxon>Uroviricota</taxon>
        <taxon>Caudoviricetes</taxon>
        <taxon>Pantevenvirales</taxon>
        <taxon>Straboviridae</taxon>
        <taxon>Tevenvirinae</taxon>
        <taxon>Moonvirus</taxon>
        <taxon>Moonvirus merlin</taxon>
    </lineage>
</organism>
<keyword evidence="5" id="KW-1161">Viral attachment to host cell</keyword>
<evidence type="ECO:0000256" key="10">
    <source>
        <dbReference type="ARBA" id="ARBA00035637"/>
    </source>
</evidence>
<dbReference type="EMBL" id="KT001915">
    <property type="protein sequence ID" value="AKU43925.1"/>
    <property type="molecule type" value="Genomic_DNA"/>
</dbReference>
<feature type="domain" description="Peptidase S74" evidence="13">
    <location>
        <begin position="681"/>
        <end position="780"/>
    </location>
</feature>
<dbReference type="OrthoDB" id="94at10239"/>
<evidence type="ECO:0000256" key="9">
    <source>
        <dbReference type="ARBA" id="ARBA00035610"/>
    </source>
</evidence>
<dbReference type="GO" id="GO:0019062">
    <property type="term" value="P:virion attachment to host cell"/>
    <property type="evidence" value="ECO:0007669"/>
    <property type="project" value="UniProtKB-KW"/>
</dbReference>
<evidence type="ECO:0000259" key="13">
    <source>
        <dbReference type="PROSITE" id="PS51688"/>
    </source>
</evidence>
<keyword evidence="6" id="KW-0946">Virion</keyword>
<evidence type="ECO:0000256" key="5">
    <source>
        <dbReference type="ARBA" id="ARBA00022804"/>
    </source>
</evidence>
<reference evidence="14 15" key="1">
    <citation type="journal article" date="2015" name="Genome Announc.">
        <title>Complete Genome Sequence of Citrobacter freundii Myophage Merlin.</title>
        <authorList>
            <person name="LeSage K.C."/>
            <person name="Hargrove E.C."/>
            <person name="Cahill J.L."/>
            <person name="Rasche E.S."/>
            <person name="Kuty Everett G.F."/>
        </authorList>
    </citation>
    <scope>NUCLEOTIDE SEQUENCE [LARGE SCALE GENOMIC DNA]</scope>
</reference>
<comment type="function">
    <text evidence="9">The C-terminal chaperone protein mediates homotrimerization and proper folding of the catalytic trimer.</text>
</comment>
<evidence type="ECO:0000256" key="12">
    <source>
        <dbReference type="ARBA" id="ARBA00035705"/>
    </source>
</evidence>
<dbReference type="Pfam" id="PF13884">
    <property type="entry name" value="Peptidase_S74"/>
    <property type="match status" value="1"/>
</dbReference>
<dbReference type="GO" id="GO:0046718">
    <property type="term" value="P:symbiont entry into host cell"/>
    <property type="evidence" value="ECO:0007669"/>
    <property type="project" value="UniProtKB-KW"/>
</dbReference>
<evidence type="ECO:0000256" key="8">
    <source>
        <dbReference type="ARBA" id="ARBA00033188"/>
    </source>
</evidence>
<evidence type="ECO:0000256" key="4">
    <source>
        <dbReference type="ARBA" id="ARBA00022732"/>
    </source>
</evidence>
<name>A0A0K1LP63_9CAUD</name>